<evidence type="ECO:0000313" key="5">
    <source>
        <dbReference type="Proteomes" id="UP000598032"/>
    </source>
</evidence>
<dbReference type="InterPro" id="IPR001309">
    <property type="entry name" value="Pept_C14_p20"/>
</dbReference>
<dbReference type="PANTHER" id="PTHR22576:SF37">
    <property type="entry name" value="MUCOSA-ASSOCIATED LYMPHOID TISSUE LYMPHOMA TRANSLOCATION PROTEIN 1"/>
    <property type="match status" value="1"/>
</dbReference>
<name>A0ABN7I0P2_9BURK</name>
<keyword evidence="5" id="KW-1185">Reference proteome</keyword>
<feature type="region of interest" description="Disordered" evidence="1">
    <location>
        <begin position="264"/>
        <end position="316"/>
    </location>
</feature>
<comment type="caution">
    <text evidence="4">The sequence shown here is derived from an EMBL/GenBank/DDBJ whole genome shotgun (WGS) entry which is preliminary data.</text>
</comment>
<sequence>MRRLPIWIVITLITTSSIAARAAEPVAITPGFAATAPRVALVIGNAGYNGMDRLGSPSSDANLVAGTLRSIGFSVDIERDQTRAQMLDALDRFSKQASRASIALIYYAGHGFESGGENYLIPVDIPVSIDKVVQTDLRRYAVPLRYVRSTVNGGEPRSLVLLLDTCRSPAARGPVRHTMSTVDAAHGELIAFATQPGGAALDTFWLGATRYDHSPFAYYLSQQMASGGDLLTMLKHTQIMVSAATADTQRPWFNDGLIGDLQLTDPIAPGPRTSVSQATGTSGAARGASIQRAAPGDPEATGSDEGPAADTSALPAHWDSETGRMLKLVPEIWQNPDVANEVHDQAEQGDLFAMTTMAIALQNRPPGISDEIWFRMHAQATAYTVYATGRHYPLAEALYGNWLLRENPSVADQYTAALFLQRAVDDGYAKAIEKLVPLLPKVGRSNLVDQYNARYRQMYGRNLVLTNVD</sequence>
<evidence type="ECO:0000313" key="4">
    <source>
        <dbReference type="EMBL" id="CAD6547406.1"/>
    </source>
</evidence>
<dbReference type="InterPro" id="IPR011600">
    <property type="entry name" value="Pept_C14_caspase"/>
</dbReference>
<proteinExistence type="predicted"/>
<dbReference type="PROSITE" id="PS50208">
    <property type="entry name" value="CASPASE_P20"/>
    <property type="match status" value="1"/>
</dbReference>
<feature type="domain" description="Caspase family p20" evidence="3">
    <location>
        <begin position="36"/>
        <end position="170"/>
    </location>
</feature>
<organism evidence="4 5">
    <name type="scientific">Paraburkholderia metrosideri</name>
    <dbReference type="NCBI Taxonomy" id="580937"/>
    <lineage>
        <taxon>Bacteria</taxon>
        <taxon>Pseudomonadati</taxon>
        <taxon>Pseudomonadota</taxon>
        <taxon>Betaproteobacteria</taxon>
        <taxon>Burkholderiales</taxon>
        <taxon>Burkholderiaceae</taxon>
        <taxon>Paraburkholderia</taxon>
    </lineage>
</organism>
<feature type="signal peptide" evidence="2">
    <location>
        <begin position="1"/>
        <end position="22"/>
    </location>
</feature>
<dbReference type="Pfam" id="PF00656">
    <property type="entry name" value="Peptidase_C14"/>
    <property type="match status" value="1"/>
</dbReference>
<dbReference type="Proteomes" id="UP000598032">
    <property type="component" value="Unassembled WGS sequence"/>
</dbReference>
<dbReference type="EMBL" id="CAJHCP010000009">
    <property type="protein sequence ID" value="CAD6547406.1"/>
    <property type="molecule type" value="Genomic_DNA"/>
</dbReference>
<reference evidence="4 5" key="1">
    <citation type="submission" date="2020-10" db="EMBL/GenBank/DDBJ databases">
        <authorList>
            <person name="Peeters C."/>
        </authorList>
    </citation>
    <scope>NUCLEOTIDE SEQUENCE [LARGE SCALE GENOMIC DNA]</scope>
    <source>
        <strain evidence="4 5">LMG 28140</strain>
    </source>
</reference>
<evidence type="ECO:0000259" key="3">
    <source>
        <dbReference type="PROSITE" id="PS50208"/>
    </source>
</evidence>
<feature type="chain" id="PRO_5045551368" description="Caspase family p20 domain-containing protein" evidence="2">
    <location>
        <begin position="23"/>
        <end position="469"/>
    </location>
</feature>
<dbReference type="Gene3D" id="3.40.50.1460">
    <property type="match status" value="1"/>
</dbReference>
<protein>
    <recommendedName>
        <fullName evidence="3">Caspase family p20 domain-containing protein</fullName>
    </recommendedName>
</protein>
<accession>A0ABN7I0P2</accession>
<keyword evidence="2" id="KW-0732">Signal</keyword>
<feature type="compositionally biased region" description="Low complexity" evidence="1">
    <location>
        <begin position="278"/>
        <end position="289"/>
    </location>
</feature>
<evidence type="ECO:0000256" key="1">
    <source>
        <dbReference type="SAM" id="MobiDB-lite"/>
    </source>
</evidence>
<dbReference type="InterPro" id="IPR052039">
    <property type="entry name" value="Caspase-related_regulators"/>
</dbReference>
<evidence type="ECO:0000256" key="2">
    <source>
        <dbReference type="SAM" id="SignalP"/>
    </source>
</evidence>
<dbReference type="SUPFAM" id="SSF52129">
    <property type="entry name" value="Caspase-like"/>
    <property type="match status" value="1"/>
</dbReference>
<dbReference type="PANTHER" id="PTHR22576">
    <property type="entry name" value="MUCOSA ASSOCIATED LYMPHOID TISSUE LYMPHOMA TRANSLOCATION PROTEIN 1/PARACASPASE"/>
    <property type="match status" value="1"/>
</dbReference>
<dbReference type="InterPro" id="IPR029030">
    <property type="entry name" value="Caspase-like_dom_sf"/>
</dbReference>
<gene>
    <name evidence="4" type="ORF">LMG28140_04472</name>
</gene>